<keyword evidence="1" id="KW-0472">Membrane</keyword>
<dbReference type="Proteomes" id="UP000008068">
    <property type="component" value="Unassembled WGS sequence"/>
</dbReference>
<name>G0MWS9_CAEBE</name>
<feature type="transmembrane region" description="Helical" evidence="1">
    <location>
        <begin position="27"/>
        <end position="50"/>
    </location>
</feature>
<proteinExistence type="predicted"/>
<feature type="transmembrane region" description="Helical" evidence="1">
    <location>
        <begin position="92"/>
        <end position="111"/>
    </location>
</feature>
<keyword evidence="1" id="KW-0812">Transmembrane</keyword>
<accession>G0MWS9</accession>
<evidence type="ECO:0000313" key="3">
    <source>
        <dbReference type="Proteomes" id="UP000008068"/>
    </source>
</evidence>
<organism evidence="3">
    <name type="scientific">Caenorhabditis brenneri</name>
    <name type="common">Nematode worm</name>
    <dbReference type="NCBI Taxonomy" id="135651"/>
    <lineage>
        <taxon>Eukaryota</taxon>
        <taxon>Metazoa</taxon>
        <taxon>Ecdysozoa</taxon>
        <taxon>Nematoda</taxon>
        <taxon>Chromadorea</taxon>
        <taxon>Rhabditida</taxon>
        <taxon>Rhabditina</taxon>
        <taxon>Rhabditomorpha</taxon>
        <taxon>Rhabditoidea</taxon>
        <taxon>Rhabditidae</taxon>
        <taxon>Peloderinae</taxon>
        <taxon>Caenorhabditis</taxon>
    </lineage>
</organism>
<dbReference type="EMBL" id="GL379817">
    <property type="protein sequence ID" value="EGT46243.1"/>
    <property type="molecule type" value="Genomic_DNA"/>
</dbReference>
<feature type="transmembrane region" description="Helical" evidence="1">
    <location>
        <begin position="123"/>
        <end position="143"/>
    </location>
</feature>
<evidence type="ECO:0000313" key="2">
    <source>
        <dbReference type="EMBL" id="EGT46243.1"/>
    </source>
</evidence>
<gene>
    <name evidence="2" type="ORF">CAEBREN_10129</name>
</gene>
<dbReference type="HOGENOM" id="CLU_1490281_0_0_1"/>
<reference evidence="3" key="1">
    <citation type="submission" date="2011-07" db="EMBL/GenBank/DDBJ databases">
        <authorList>
            <consortium name="Caenorhabditis brenneri Sequencing and Analysis Consortium"/>
            <person name="Wilson R.K."/>
        </authorList>
    </citation>
    <scope>NUCLEOTIDE SEQUENCE [LARGE SCALE GENOMIC DNA]</scope>
    <source>
        <strain evidence="3">PB2801</strain>
    </source>
</reference>
<dbReference type="InParanoid" id="G0MWS9"/>
<feature type="transmembrane region" description="Helical" evidence="1">
    <location>
        <begin position="62"/>
        <end position="80"/>
    </location>
</feature>
<keyword evidence="1" id="KW-1133">Transmembrane helix</keyword>
<keyword evidence="3" id="KW-1185">Reference proteome</keyword>
<protein>
    <submittedName>
        <fullName evidence="2">Uncharacterized protein</fullName>
    </submittedName>
</protein>
<evidence type="ECO:0000256" key="1">
    <source>
        <dbReference type="SAM" id="Phobius"/>
    </source>
</evidence>
<sequence>MVYALKKFMHCRQKCRKLAKDKRAQDSIISGLSLIAIFAFPVRLFLANLGEPSKEMEGEAKLVLFFFVNCIAAAYRFLIYKPAKDYEWEKHCSWVFVFFFGILVAIHTIAFYPLVSEATEFTFVYQIAFALICATSTLELYAISTGKLKLKEGVELESVQVVDDKKRTNPTEDSVHFEYFK</sequence>
<dbReference type="AlphaFoldDB" id="G0MWS9"/>